<sequence>MYYTNRDVLGSVKPPVVAPIAEGSRGNDGKLKIDRKKMDTRKLLFECPPTPGCTWWWDAHCYYKEISPTPPPCPPFAPPSPSTASPCGSQPAPPLPCKSEQSEDPCAQTPVCQLPPCEKPPPPPPCCDPCDPKHKK</sequence>
<organism evidence="2 3">
    <name type="scientific">Spodoptera littoralis</name>
    <name type="common">Egyptian cotton leafworm</name>
    <dbReference type="NCBI Taxonomy" id="7109"/>
    <lineage>
        <taxon>Eukaryota</taxon>
        <taxon>Metazoa</taxon>
        <taxon>Ecdysozoa</taxon>
        <taxon>Arthropoda</taxon>
        <taxon>Hexapoda</taxon>
        <taxon>Insecta</taxon>
        <taxon>Pterygota</taxon>
        <taxon>Neoptera</taxon>
        <taxon>Endopterygota</taxon>
        <taxon>Lepidoptera</taxon>
        <taxon>Glossata</taxon>
        <taxon>Ditrysia</taxon>
        <taxon>Noctuoidea</taxon>
        <taxon>Noctuidae</taxon>
        <taxon>Amphipyrinae</taxon>
        <taxon>Spodoptera</taxon>
    </lineage>
</organism>
<protein>
    <submittedName>
        <fullName evidence="2">Uncharacterized protein</fullName>
    </submittedName>
</protein>
<dbReference type="AlphaFoldDB" id="A0A9P0I0N7"/>
<name>A0A9P0I0N7_SPOLI</name>
<accession>A0A9P0I0N7</accession>
<feature type="compositionally biased region" description="Pro residues" evidence="1">
    <location>
        <begin position="117"/>
        <end position="126"/>
    </location>
</feature>
<keyword evidence="3" id="KW-1185">Reference proteome</keyword>
<evidence type="ECO:0000256" key="1">
    <source>
        <dbReference type="SAM" id="MobiDB-lite"/>
    </source>
</evidence>
<reference evidence="2" key="1">
    <citation type="submission" date="2022-02" db="EMBL/GenBank/DDBJ databases">
        <authorList>
            <person name="King R."/>
        </authorList>
    </citation>
    <scope>NUCLEOTIDE SEQUENCE</scope>
</reference>
<dbReference type="Proteomes" id="UP001153321">
    <property type="component" value="Chromosome 15"/>
</dbReference>
<proteinExistence type="predicted"/>
<evidence type="ECO:0000313" key="2">
    <source>
        <dbReference type="EMBL" id="CAH1637271.1"/>
    </source>
</evidence>
<gene>
    <name evidence="2" type="ORF">SPLIT_LOCUS2632</name>
</gene>
<feature type="region of interest" description="Disordered" evidence="1">
    <location>
        <begin position="74"/>
        <end position="136"/>
    </location>
</feature>
<dbReference type="EMBL" id="LR824546">
    <property type="protein sequence ID" value="CAH1637271.1"/>
    <property type="molecule type" value="Genomic_DNA"/>
</dbReference>
<evidence type="ECO:0000313" key="3">
    <source>
        <dbReference type="Proteomes" id="UP001153321"/>
    </source>
</evidence>